<organism evidence="8 9">
    <name type="scientific">Rhizobium meliloti</name>
    <name type="common">Ensifer meliloti</name>
    <name type="synonym">Sinorhizobium meliloti</name>
    <dbReference type="NCBI Taxonomy" id="382"/>
    <lineage>
        <taxon>Bacteria</taxon>
        <taxon>Pseudomonadati</taxon>
        <taxon>Pseudomonadota</taxon>
        <taxon>Alphaproteobacteria</taxon>
        <taxon>Hyphomicrobiales</taxon>
        <taxon>Rhizobiaceae</taxon>
        <taxon>Sinorhizobium/Ensifer group</taxon>
        <taxon>Sinorhizobium</taxon>
    </lineage>
</organism>
<feature type="compositionally biased region" description="Basic and acidic residues" evidence="6">
    <location>
        <begin position="1"/>
        <end position="12"/>
    </location>
</feature>
<keyword evidence="5 7" id="KW-0472">Membrane</keyword>
<comment type="caution">
    <text evidence="8">The sequence shown here is derived from an EMBL/GenBank/DDBJ whole genome shotgun (WGS) entry which is preliminary data.</text>
</comment>
<dbReference type="GO" id="GO:0005886">
    <property type="term" value="C:plasma membrane"/>
    <property type="evidence" value="ECO:0007669"/>
    <property type="project" value="UniProtKB-SubCell"/>
</dbReference>
<evidence type="ECO:0000313" key="9">
    <source>
        <dbReference type="Proteomes" id="UP000231987"/>
    </source>
</evidence>
<proteinExistence type="predicted"/>
<dbReference type="AlphaFoldDB" id="A0A2J0Z8J1"/>
<evidence type="ECO:0000256" key="5">
    <source>
        <dbReference type="ARBA" id="ARBA00023136"/>
    </source>
</evidence>
<keyword evidence="3 7" id="KW-0812">Transmembrane</keyword>
<feature type="region of interest" description="Disordered" evidence="6">
    <location>
        <begin position="1"/>
        <end position="23"/>
    </location>
</feature>
<evidence type="ECO:0000256" key="6">
    <source>
        <dbReference type="SAM" id="MobiDB-lite"/>
    </source>
</evidence>
<evidence type="ECO:0000313" key="8">
    <source>
        <dbReference type="EMBL" id="PJR16840.1"/>
    </source>
</evidence>
<feature type="transmembrane region" description="Helical" evidence="7">
    <location>
        <begin position="241"/>
        <end position="260"/>
    </location>
</feature>
<accession>A0A2J0Z8J1</accession>
<dbReference type="EMBL" id="NJGD01000001">
    <property type="protein sequence ID" value="PJR16840.1"/>
    <property type="molecule type" value="Genomic_DNA"/>
</dbReference>
<name>A0A2J0Z8J1_RHIML</name>
<feature type="transmembrane region" description="Helical" evidence="7">
    <location>
        <begin position="122"/>
        <end position="144"/>
    </location>
</feature>
<evidence type="ECO:0000256" key="1">
    <source>
        <dbReference type="ARBA" id="ARBA00004651"/>
    </source>
</evidence>
<feature type="transmembrane region" description="Helical" evidence="7">
    <location>
        <begin position="190"/>
        <end position="211"/>
    </location>
</feature>
<sequence length="347" mass="35848">MTVETASDHTTTKDQPSMLHDASPPKPLIRRLLDGPELMIFGSLIIIIAIFTVMAPAAFLSGINLRNMAIEASMMMILAVGMTYVIIASGIDLSVGAVLVFSSVASLIAMRATGSDASWVPVLGLVVSLASGAIWGLVNGLLIARARLTPLIVTLASMGIALGLARLMTGGVDLTGVPRSIVTSIGIGRLGGIPVIVLIACVFTAIAGIALHMTRFGLYTYAVGSNEQGARRAGIKVDRHIVSIYVISGVCAGLAGYLTLARFSSTTISGHAMDNLKAITAVVLGGASLFGGVGSMYGTAAGVFIPVVLASGLIIVGLPSFWQEVAVGIVLLAAVLLDQYRRRSRSS</sequence>
<dbReference type="CDD" id="cd06579">
    <property type="entry name" value="TM_PBP1_transp_AraH_like"/>
    <property type="match status" value="1"/>
</dbReference>
<keyword evidence="4 7" id="KW-1133">Transmembrane helix</keyword>
<dbReference type="RefSeq" id="WP_100669479.1">
    <property type="nucleotide sequence ID" value="NZ_NJGD01000001.1"/>
</dbReference>
<dbReference type="Proteomes" id="UP000231987">
    <property type="component" value="Unassembled WGS sequence"/>
</dbReference>
<feature type="transmembrane region" description="Helical" evidence="7">
    <location>
        <begin position="38"/>
        <end position="61"/>
    </location>
</feature>
<comment type="subcellular location">
    <subcellularLocation>
        <location evidence="1">Cell membrane</location>
        <topology evidence="1">Multi-pass membrane protein</topology>
    </subcellularLocation>
</comment>
<dbReference type="InterPro" id="IPR001851">
    <property type="entry name" value="ABC_transp_permease"/>
</dbReference>
<feature type="transmembrane region" description="Helical" evidence="7">
    <location>
        <begin position="281"/>
        <end position="307"/>
    </location>
</feature>
<gene>
    <name evidence="8" type="ORF">CEJ86_01185</name>
</gene>
<dbReference type="PANTHER" id="PTHR32196:SF72">
    <property type="entry name" value="RIBOSE IMPORT PERMEASE PROTEIN RBSC"/>
    <property type="match status" value="1"/>
</dbReference>
<dbReference type="Pfam" id="PF02653">
    <property type="entry name" value="BPD_transp_2"/>
    <property type="match status" value="1"/>
</dbReference>
<dbReference type="GO" id="GO:0022857">
    <property type="term" value="F:transmembrane transporter activity"/>
    <property type="evidence" value="ECO:0007669"/>
    <property type="project" value="InterPro"/>
</dbReference>
<evidence type="ECO:0000256" key="4">
    <source>
        <dbReference type="ARBA" id="ARBA00022989"/>
    </source>
</evidence>
<evidence type="ECO:0000256" key="7">
    <source>
        <dbReference type="SAM" id="Phobius"/>
    </source>
</evidence>
<protein>
    <submittedName>
        <fullName evidence="8">Sugar ABC transporter permease</fullName>
    </submittedName>
</protein>
<dbReference type="PANTHER" id="PTHR32196">
    <property type="entry name" value="ABC TRANSPORTER PERMEASE PROTEIN YPHD-RELATED-RELATED"/>
    <property type="match status" value="1"/>
</dbReference>
<evidence type="ECO:0000256" key="3">
    <source>
        <dbReference type="ARBA" id="ARBA00022692"/>
    </source>
</evidence>
<evidence type="ECO:0000256" key="2">
    <source>
        <dbReference type="ARBA" id="ARBA00022475"/>
    </source>
</evidence>
<reference evidence="8 9" key="1">
    <citation type="submission" date="2017-06" db="EMBL/GenBank/DDBJ databases">
        <title>Ensifer strains isolated from leguminous trees and herbs display diverse denitrification phenotypes with some acting as strong N2O sinks.</title>
        <authorList>
            <person name="Woliy K."/>
            <person name="Mania D."/>
            <person name="Bakken L.R."/>
            <person name="Frostegard A."/>
        </authorList>
    </citation>
    <scope>NUCLEOTIDE SEQUENCE [LARGE SCALE GENOMIC DNA]</scope>
    <source>
        <strain evidence="8 9">AC50a</strain>
    </source>
</reference>
<keyword evidence="2" id="KW-1003">Cell membrane</keyword>
<feature type="transmembrane region" description="Helical" evidence="7">
    <location>
        <begin position="150"/>
        <end position="169"/>
    </location>
</feature>